<evidence type="ECO:0000313" key="4">
    <source>
        <dbReference type="Proteomes" id="UP000515934"/>
    </source>
</evidence>
<keyword evidence="4" id="KW-1185">Reference proteome</keyword>
<dbReference type="RefSeq" id="WP_187555030.1">
    <property type="nucleotide sequence ID" value="NZ_CP060716.1"/>
</dbReference>
<keyword evidence="3" id="KW-0067">ATP-binding</keyword>
<dbReference type="EMBL" id="CP060716">
    <property type="protein sequence ID" value="QNN62560.1"/>
    <property type="molecule type" value="Genomic_DNA"/>
</dbReference>
<organism evidence="3 4">
    <name type="scientific">Leucobacter denitrificans</name>
    <dbReference type="NCBI Taxonomy" id="683042"/>
    <lineage>
        <taxon>Bacteria</taxon>
        <taxon>Bacillati</taxon>
        <taxon>Actinomycetota</taxon>
        <taxon>Actinomycetes</taxon>
        <taxon>Micrococcales</taxon>
        <taxon>Microbacteriaceae</taxon>
        <taxon>Leucobacter</taxon>
    </lineage>
</organism>
<keyword evidence="3" id="KW-0378">Hydrolase</keyword>
<dbReference type="GO" id="GO:0004386">
    <property type="term" value="F:helicase activity"/>
    <property type="evidence" value="ECO:0007669"/>
    <property type="project" value="UniProtKB-KW"/>
</dbReference>
<dbReference type="Pfam" id="PF13625">
    <property type="entry name" value="Helicase_C_3"/>
    <property type="match status" value="1"/>
</dbReference>
<evidence type="ECO:0000313" key="3">
    <source>
        <dbReference type="EMBL" id="QNN62560.1"/>
    </source>
</evidence>
<evidence type="ECO:0000256" key="1">
    <source>
        <dbReference type="SAM" id="MobiDB-lite"/>
    </source>
</evidence>
<reference evidence="3 4" key="1">
    <citation type="submission" date="2020-08" db="EMBL/GenBank/DDBJ databases">
        <title>Genome sequence of Leucobacter denitrificans KACC 14055T.</title>
        <authorList>
            <person name="Hyun D.-W."/>
            <person name="Bae J.-W."/>
        </authorList>
    </citation>
    <scope>NUCLEOTIDE SEQUENCE [LARGE SCALE GENOMIC DNA]</scope>
    <source>
        <strain evidence="3 4">KACC 14055</strain>
    </source>
</reference>
<dbReference type="Proteomes" id="UP000515934">
    <property type="component" value="Chromosome"/>
</dbReference>
<dbReference type="KEGG" id="ldn:H9L06_09975"/>
<gene>
    <name evidence="3" type="ORF">H9L06_09975</name>
</gene>
<name>A0A7G9S3Y5_9MICO</name>
<keyword evidence="3" id="KW-0347">Helicase</keyword>
<dbReference type="AlphaFoldDB" id="A0A7G9S3Y5"/>
<accession>A0A7G9S3Y5</accession>
<proteinExistence type="predicted"/>
<protein>
    <submittedName>
        <fullName evidence="3">Helicase-associated domain-containing protein</fullName>
    </submittedName>
</protein>
<feature type="domain" description="Helicase XPB/Ssl2 N-terminal" evidence="2">
    <location>
        <begin position="332"/>
        <end position="455"/>
    </location>
</feature>
<sequence length="600" mass="63127">MSGTLPLSSYIASLDRVGLMGLVSSRRIASPQSVSDSLDLAQELLKPDSIAQALTELTRDELGVLARISGLGATAQDAGVPPELQRQLESLIALGLVSPNATPFPEVVGVFGAEIDGRVSLDALADPQSKATEHDDAPAPDVSGWFAQALTASGQVAWLLRDLARTPAKLNRNGDVAAAWVKGLEERLSIPRGAELVDLVRGAGLAGPAGHGFVATADAWLGSGHEARWIALARTAAARMPQRLLDMLDTAEAATGQNIHPALTEFPHRFPLATETTLAQVAAAAALWERLGITVHGHLSAGGAYVLRNPVAPGSAEALPDFGFPAIAPGIYIQPDLSVIVPGPLAIADETALAAITLPEQLGVASTLRITEASLGEAIDRGFEAAAIRDMLTGLTVSGIPQPLDYLITALGERAGSVIVTANFSEHGRSRVDFASTALRNSILVDRRLAHLQLAEPSGRLLTETTIPPLYSRLRADHVLAALLDARYPAKTETQGVDDDTRPIMLPRGPAKDEADPLDSLVDRVLASTADSPSDISRQITLAIRDRSSIRVTVEIRGEVRDFSIVPISLASGRMRALDEAAGVERTLPLEAITAVAQLT</sequence>
<keyword evidence="3" id="KW-0547">Nucleotide-binding</keyword>
<evidence type="ECO:0000259" key="2">
    <source>
        <dbReference type="Pfam" id="PF13625"/>
    </source>
</evidence>
<dbReference type="InterPro" id="IPR032830">
    <property type="entry name" value="XPB/Ssl2_N"/>
</dbReference>
<feature type="region of interest" description="Disordered" evidence="1">
    <location>
        <begin position="493"/>
        <end position="516"/>
    </location>
</feature>